<name>A0A4U8V2N3_STECR</name>
<dbReference type="EMBL" id="AZBU02000001">
    <property type="protein sequence ID" value="TMS40132.1"/>
    <property type="molecule type" value="Genomic_DNA"/>
</dbReference>
<evidence type="ECO:0000313" key="1">
    <source>
        <dbReference type="EMBL" id="TMS40132.1"/>
    </source>
</evidence>
<comment type="caution">
    <text evidence="1">The sequence shown here is derived from an EMBL/GenBank/DDBJ whole genome shotgun (WGS) entry which is preliminary data.</text>
</comment>
<reference evidence="1" key="1">
    <citation type="submission" date="2013-11" db="EMBL/GenBank/DDBJ databases">
        <authorList>
            <person name="Sternberg P."/>
            <person name="Dillman A."/>
            <person name="Macchietto M."/>
        </authorList>
    </citation>
    <scope>NUCLEOTIDE SEQUENCE</scope>
    <source>
        <strain evidence="1">ALL</strain>
    </source>
</reference>
<accession>A0A4U8V2N3</accession>
<dbReference type="AlphaFoldDB" id="A0A4U8V2N3"/>
<gene>
    <name evidence="1" type="ORF">L596_006551</name>
</gene>
<proteinExistence type="predicted"/>
<reference evidence="1" key="2">
    <citation type="journal article" date="2015" name="Genome Biol.">
        <title>Comparative genomics of Steinernema reveals deeply conserved gene regulatory networks.</title>
        <authorList>
            <person name="Dillman A.R."/>
            <person name="Macchietto M."/>
            <person name="Porter C.F."/>
            <person name="Rogers A."/>
            <person name="Williams B."/>
            <person name="Antoshechkin I."/>
            <person name="Lee M.M."/>
            <person name="Goodwin Z."/>
            <person name="Lu X."/>
            <person name="Lewis E.E."/>
            <person name="Goodrich-Blair H."/>
            <person name="Stock S.P."/>
            <person name="Adams B.J."/>
            <person name="Sternberg P.W."/>
            <person name="Mortazavi A."/>
        </authorList>
    </citation>
    <scope>NUCLEOTIDE SEQUENCE [LARGE SCALE GENOMIC DNA]</scope>
    <source>
        <strain evidence="1">ALL</strain>
    </source>
</reference>
<organism evidence="1">
    <name type="scientific">Steinernema carpocapsae</name>
    <name type="common">Entomopathogenic nematode</name>
    <dbReference type="NCBI Taxonomy" id="34508"/>
    <lineage>
        <taxon>Eukaryota</taxon>
        <taxon>Metazoa</taxon>
        <taxon>Ecdysozoa</taxon>
        <taxon>Nematoda</taxon>
        <taxon>Chromadorea</taxon>
        <taxon>Rhabditida</taxon>
        <taxon>Tylenchina</taxon>
        <taxon>Panagrolaimomorpha</taxon>
        <taxon>Strongyloidoidea</taxon>
        <taxon>Steinernematidae</taxon>
        <taxon>Steinernema</taxon>
    </lineage>
</organism>
<protein>
    <submittedName>
        <fullName evidence="1">Uncharacterized protein</fullName>
    </submittedName>
</protein>
<sequence length="106" mass="12683">MHTVYPVKPYVKNGERRSRSWAESEKDYNRFMDHYGLKASKTLLKVMEPHHRFWKVGLHNINRVTDLPPVLAVEWREIIREIGLRYQGKKPMDADDLFHAWHAVRS</sequence>
<reference evidence="1" key="3">
    <citation type="journal article" date="2019" name="G3 (Bethesda)">
        <title>Hybrid Assembly of the Genome of the Entomopathogenic Nematode Steinernema carpocapsae Identifies the X-Chromosome.</title>
        <authorList>
            <person name="Serra L."/>
            <person name="Macchietto M."/>
            <person name="Macias-Munoz A."/>
            <person name="McGill C.J."/>
            <person name="Rodriguez I.M."/>
            <person name="Rodriguez B."/>
            <person name="Murad R."/>
            <person name="Mortazavi A."/>
        </authorList>
    </citation>
    <scope>NUCLEOTIDE SEQUENCE [LARGE SCALE GENOMIC DNA]</scope>
    <source>
        <strain evidence="1">ALL</strain>
    </source>
</reference>